<comment type="caution">
    <text evidence="1">The sequence shown here is derived from an EMBL/GenBank/DDBJ whole genome shotgun (WGS) entry which is preliminary data.</text>
</comment>
<proteinExistence type="predicted"/>
<dbReference type="EMBL" id="QPIJ01000001">
    <property type="protein sequence ID" value="RCV93593.1"/>
    <property type="molecule type" value="Genomic_DNA"/>
</dbReference>
<keyword evidence="2" id="KW-1185">Reference proteome</keyword>
<accession>A0A368UD29</accession>
<evidence type="ECO:0000313" key="1">
    <source>
        <dbReference type="EMBL" id="RCV93593.1"/>
    </source>
</evidence>
<gene>
    <name evidence="1" type="ORF">DU506_00115</name>
</gene>
<dbReference type="AlphaFoldDB" id="A0A368UD29"/>
<dbReference type="Proteomes" id="UP000253204">
    <property type="component" value="Unassembled WGS sequence"/>
</dbReference>
<dbReference type="InterPro" id="IPR016181">
    <property type="entry name" value="Acyl_CoA_acyltransferase"/>
</dbReference>
<evidence type="ECO:0000313" key="2">
    <source>
        <dbReference type="Proteomes" id="UP000253204"/>
    </source>
</evidence>
<reference evidence="1 2" key="1">
    <citation type="submission" date="2018-07" db="EMBL/GenBank/DDBJ databases">
        <title>Halomonas rutogse sp. nov., isolated from Lake TangqianCo on Tibetan Plateau.</title>
        <authorList>
            <person name="Lu H."/>
            <person name="Xing P."/>
            <person name="Wu Q."/>
        </authorList>
    </citation>
    <scope>NUCLEOTIDE SEQUENCE [LARGE SCALE GENOMIC DNA]</scope>
    <source>
        <strain evidence="1 2">TQ8S</strain>
    </source>
</reference>
<name>A0A368UD29_9GAMM</name>
<sequence length="490" mass="54867">MLPRQTLPNGELPGGRKLGEIGGIHYHLAEIEDIHIDEDQQRASGLSLKGLLYLAFDEDNKVVAGAWMVAYRFSKAPPSPAAFLDMTDQHNSEIHEMSWNLIKLTEASDLAFKRGRILSIRGVEVRPDRRGTGIGSTMAKLITEDLTHQHHQIGRVFGKDLYAVVIDPELEHNISKERVLSLIPTIAEQVPLYFTADLQDSGSAPNPDQMIEAMSELFDVPPGLVERIVAELPELLHGHAEDEDEDDDDGDIEHLLKHFIANLEDRQLLKDMPGAVVEPLWKPQEIEWFEENGYPGEVDVNAISDAFGVSRGMATPDQKLPLLEASSKEVRDLIKRTEGYVEPELIQALDMMVIALRENDVFEIWDGTQLVGLMSMDGTIAEVPGACEITLRAGWLYVIPSHRGHDVAYALINTVGHAFFCDKMGMLQEQEEPTEYTIHLMPHLYAGKMLGPASMYDHIYYGAFCVETLEELAEDETDHTVEVDQHYPDS</sequence>
<organism evidence="1 2">
    <name type="scientific">Vreelandella rituensis</name>
    <dbReference type="NCBI Taxonomy" id="2282306"/>
    <lineage>
        <taxon>Bacteria</taxon>
        <taxon>Pseudomonadati</taxon>
        <taxon>Pseudomonadota</taxon>
        <taxon>Gammaproteobacteria</taxon>
        <taxon>Oceanospirillales</taxon>
        <taxon>Halomonadaceae</taxon>
        <taxon>Vreelandella</taxon>
    </lineage>
</organism>
<dbReference type="SUPFAM" id="SSF55729">
    <property type="entry name" value="Acyl-CoA N-acyltransferases (Nat)"/>
    <property type="match status" value="1"/>
</dbReference>
<protein>
    <submittedName>
        <fullName evidence="1">Uncharacterized protein</fullName>
    </submittedName>
</protein>